<comment type="subunit">
    <text evidence="4">Homodimer. Part of the ribosomal stalk of the 50S ribosomal subunit. Forms a multimeric L10(L12)X complex, where L10 forms an elongated spine to which 2 to 4 L12 dimers bind in a sequential fashion. Binds GTP-bound translation factors.</text>
</comment>
<dbReference type="Proteomes" id="UP000229080">
    <property type="component" value="Unassembled WGS sequence"/>
</dbReference>
<dbReference type="NCBIfam" id="TIGR00855">
    <property type="entry name" value="L12"/>
    <property type="match status" value="1"/>
</dbReference>
<dbReference type="SUPFAM" id="SSF48300">
    <property type="entry name" value="Ribosomal protein L7/12, oligomerisation (N-terminal) domain"/>
    <property type="match status" value="1"/>
</dbReference>
<dbReference type="PANTHER" id="PTHR45987:SF4">
    <property type="entry name" value="LARGE RIBOSOMAL SUBUNIT PROTEIN BL12M"/>
    <property type="match status" value="1"/>
</dbReference>
<organism evidence="7 8">
    <name type="scientific">Candidatus Portnoybacteria bacterium CG09_land_8_20_14_0_10_44_13</name>
    <dbReference type="NCBI Taxonomy" id="1974811"/>
    <lineage>
        <taxon>Bacteria</taxon>
        <taxon>Candidatus Portnoyibacteriota</taxon>
    </lineage>
</organism>
<evidence type="ECO:0000256" key="1">
    <source>
        <dbReference type="ARBA" id="ARBA00007197"/>
    </source>
</evidence>
<name>A0A2H0WUN1_9BACT</name>
<dbReference type="InterPro" id="IPR014719">
    <property type="entry name" value="Ribosomal_bL12_C/ClpS-like"/>
</dbReference>
<dbReference type="InterPro" id="IPR000206">
    <property type="entry name" value="Ribosomal_bL12"/>
</dbReference>
<dbReference type="Pfam" id="PF00542">
    <property type="entry name" value="Ribosomal_L12"/>
    <property type="match status" value="1"/>
</dbReference>
<dbReference type="GO" id="GO:0003735">
    <property type="term" value="F:structural constituent of ribosome"/>
    <property type="evidence" value="ECO:0007669"/>
    <property type="project" value="InterPro"/>
</dbReference>
<dbReference type="FunFam" id="3.30.1390.10:FF:000001">
    <property type="entry name" value="50S ribosomal protein L7/L12"/>
    <property type="match status" value="1"/>
</dbReference>
<comment type="function">
    <text evidence="4">Forms part of the ribosomal stalk which helps the ribosome interact with GTP-bound translation factors. Is thus essential for accurate translation.</text>
</comment>
<evidence type="ECO:0000313" key="8">
    <source>
        <dbReference type="Proteomes" id="UP000229080"/>
    </source>
</evidence>
<dbReference type="Gene3D" id="1.20.5.710">
    <property type="entry name" value="Single helix bin"/>
    <property type="match status" value="1"/>
</dbReference>
<dbReference type="PANTHER" id="PTHR45987">
    <property type="entry name" value="39S RIBOSOMAL PROTEIN L12"/>
    <property type="match status" value="1"/>
</dbReference>
<dbReference type="Pfam" id="PF16320">
    <property type="entry name" value="Ribosomal_L12_N"/>
    <property type="match status" value="1"/>
</dbReference>
<dbReference type="Gene3D" id="3.30.1390.10">
    <property type="match status" value="1"/>
</dbReference>
<evidence type="ECO:0000256" key="3">
    <source>
        <dbReference type="ARBA" id="ARBA00023274"/>
    </source>
</evidence>
<dbReference type="InterPro" id="IPR013823">
    <property type="entry name" value="Ribosomal_bL12_C"/>
</dbReference>
<dbReference type="InterPro" id="IPR036235">
    <property type="entry name" value="Ribosomal_bL12_oligo_N_sf"/>
</dbReference>
<dbReference type="HAMAP" id="MF_00368">
    <property type="entry name" value="Ribosomal_bL12"/>
    <property type="match status" value="1"/>
</dbReference>
<accession>A0A2H0WUN1</accession>
<protein>
    <recommendedName>
        <fullName evidence="4">Large ribosomal subunit protein bL12</fullName>
    </recommendedName>
</protein>
<evidence type="ECO:0000259" key="5">
    <source>
        <dbReference type="Pfam" id="PF00542"/>
    </source>
</evidence>
<dbReference type="EMBL" id="PEZF01000146">
    <property type="protein sequence ID" value="PIS16374.1"/>
    <property type="molecule type" value="Genomic_DNA"/>
</dbReference>
<dbReference type="AlphaFoldDB" id="A0A2H0WUN1"/>
<dbReference type="CDD" id="cd00387">
    <property type="entry name" value="Ribosomal_L7_L12"/>
    <property type="match status" value="1"/>
</dbReference>
<dbReference type="InterPro" id="IPR008932">
    <property type="entry name" value="Ribosomal_bL12_oligo"/>
</dbReference>
<keyword evidence="2 4" id="KW-0689">Ribosomal protein</keyword>
<reference evidence="8" key="1">
    <citation type="submission" date="2017-09" db="EMBL/GenBank/DDBJ databases">
        <title>Depth-based differentiation of microbial function through sediment-hosted aquifers and enrichment of novel symbionts in the deep terrestrial subsurface.</title>
        <authorList>
            <person name="Probst A.J."/>
            <person name="Ladd B."/>
            <person name="Jarett J.K."/>
            <person name="Geller-Mcgrath D.E."/>
            <person name="Sieber C.M.K."/>
            <person name="Emerson J.B."/>
            <person name="Anantharaman K."/>
            <person name="Thomas B.C."/>
            <person name="Malmstrom R."/>
            <person name="Stieglmeier M."/>
            <person name="Klingl A."/>
            <person name="Woyke T."/>
            <person name="Ryan C.M."/>
            <person name="Banfield J.F."/>
        </authorList>
    </citation>
    <scope>NUCLEOTIDE SEQUENCE [LARGE SCALE GENOMIC DNA]</scope>
</reference>
<comment type="similarity">
    <text evidence="1 4">Belongs to the bacterial ribosomal protein bL12 family.</text>
</comment>
<dbReference type="GO" id="GO:0006412">
    <property type="term" value="P:translation"/>
    <property type="evidence" value="ECO:0007669"/>
    <property type="project" value="UniProtKB-UniRule"/>
</dbReference>
<comment type="caution">
    <text evidence="7">The sequence shown here is derived from an EMBL/GenBank/DDBJ whole genome shotgun (WGS) entry which is preliminary data.</text>
</comment>
<proteinExistence type="inferred from homology"/>
<sequence length="141" mass="15199">MAEEIKKEDAAKEVEVPKKFKDLVKQIEELSVLDLSELVKVLEEKFGVSAAAPVMAVAASASAEAAAEKEEKTSFDVHLISAGDQKINVIKVVREVTILGLKEAKDLVDGAPKMVKEGVKKEEAEEIKKKLEAAGGKAELK</sequence>
<evidence type="ECO:0000256" key="4">
    <source>
        <dbReference type="HAMAP-Rule" id="MF_00368"/>
    </source>
</evidence>
<dbReference type="SUPFAM" id="SSF54736">
    <property type="entry name" value="ClpS-like"/>
    <property type="match status" value="1"/>
</dbReference>
<evidence type="ECO:0000256" key="2">
    <source>
        <dbReference type="ARBA" id="ARBA00022980"/>
    </source>
</evidence>
<evidence type="ECO:0000313" key="7">
    <source>
        <dbReference type="EMBL" id="PIS16374.1"/>
    </source>
</evidence>
<keyword evidence="3 4" id="KW-0687">Ribonucleoprotein</keyword>
<evidence type="ECO:0000259" key="6">
    <source>
        <dbReference type="Pfam" id="PF16320"/>
    </source>
</evidence>
<dbReference type="GO" id="GO:0003729">
    <property type="term" value="F:mRNA binding"/>
    <property type="evidence" value="ECO:0007669"/>
    <property type="project" value="TreeGrafter"/>
</dbReference>
<dbReference type="GO" id="GO:0022625">
    <property type="term" value="C:cytosolic large ribosomal subunit"/>
    <property type="evidence" value="ECO:0007669"/>
    <property type="project" value="TreeGrafter"/>
</dbReference>
<feature type="domain" description="Large ribosomal subunit protein bL12 C-terminal" evidence="5">
    <location>
        <begin position="75"/>
        <end position="141"/>
    </location>
</feature>
<feature type="domain" description="Large ribosomal subunit protein bL12 oligomerization" evidence="6">
    <location>
        <begin position="21"/>
        <end position="67"/>
    </location>
</feature>
<gene>
    <name evidence="4" type="primary">rplL</name>
    <name evidence="7" type="ORF">COT61_04265</name>
</gene>